<name>A0A1B9NDM4_9MICO</name>
<evidence type="ECO:0000313" key="1">
    <source>
        <dbReference type="EMBL" id="OCG74688.1"/>
    </source>
</evidence>
<protein>
    <recommendedName>
        <fullName evidence="3">Glycosyl transferase</fullName>
    </recommendedName>
</protein>
<dbReference type="Proteomes" id="UP000093355">
    <property type="component" value="Unassembled WGS sequence"/>
</dbReference>
<keyword evidence="2" id="KW-1185">Reference proteome</keyword>
<dbReference type="InterPro" id="IPR043148">
    <property type="entry name" value="TagF_C"/>
</dbReference>
<proteinExistence type="predicted"/>
<accession>A0A1B9NDM4</accession>
<dbReference type="STRING" id="904291.A7J15_03920"/>
<reference evidence="1 2" key="1">
    <citation type="submission" date="2016-05" db="EMBL/GenBank/DDBJ databases">
        <authorList>
            <person name="Lavstsen T."/>
            <person name="Jespersen J.S."/>
        </authorList>
    </citation>
    <scope>NUCLEOTIDE SEQUENCE [LARGE SCALE GENOMIC DNA]</scope>
    <source>
        <strain evidence="1 2">YLB-01</strain>
    </source>
</reference>
<evidence type="ECO:0000313" key="2">
    <source>
        <dbReference type="Proteomes" id="UP000093355"/>
    </source>
</evidence>
<dbReference type="Gene3D" id="3.40.50.12580">
    <property type="match status" value="1"/>
</dbReference>
<comment type="caution">
    <text evidence="1">The sequence shown here is derived from an EMBL/GenBank/DDBJ whole genome shotgun (WGS) entry which is preliminary data.</text>
</comment>
<sequence>MVKRTIWLSAEIREEIEEILLILERTPLDADEILVDAPKSVLATMNLPAAVAGARVVAVPYSYATGISVPDKLRSLVSFSWRLVRRRPIMVFSGFSMMKHRLAAWLTRVPHAAYIRGVVFDPEVVVGISDKLRFGALRRLVPRRIVATYWADAVLTIGELNRQFLRGRGLSDQAIHVVGPVWLDGSSSAERAGDAGDRGNRGTAYFVTGAWEAHGRSEEHEAQLRITRRLAGEWRGTKRFALRVHPRDNYPYETDPAFARVELNRDLPGDFLTSLTADDVLITPLSTLAFEALHLGRTVVFYADPVATKAYFHMYERLGIDARSIDEILDGDLSSTRPAVEVFSRVDFDTASAALAGLVRR</sequence>
<dbReference type="EMBL" id="LXMD01000021">
    <property type="protein sequence ID" value="OCG74688.1"/>
    <property type="molecule type" value="Genomic_DNA"/>
</dbReference>
<organism evidence="1 2">
    <name type="scientific">Microbacterium sediminis</name>
    <dbReference type="NCBI Taxonomy" id="904291"/>
    <lineage>
        <taxon>Bacteria</taxon>
        <taxon>Bacillati</taxon>
        <taxon>Actinomycetota</taxon>
        <taxon>Actinomycetes</taxon>
        <taxon>Micrococcales</taxon>
        <taxon>Microbacteriaceae</taxon>
        <taxon>Microbacterium</taxon>
    </lineage>
</organism>
<gene>
    <name evidence="1" type="ORF">A7J15_03920</name>
</gene>
<dbReference type="SUPFAM" id="SSF53756">
    <property type="entry name" value="UDP-Glycosyltransferase/glycogen phosphorylase"/>
    <property type="match status" value="1"/>
</dbReference>
<evidence type="ECO:0008006" key="3">
    <source>
        <dbReference type="Google" id="ProtNLM"/>
    </source>
</evidence>
<dbReference type="AlphaFoldDB" id="A0A1B9NDM4"/>